<dbReference type="GO" id="GO:0000932">
    <property type="term" value="C:P-body"/>
    <property type="evidence" value="ECO:0007669"/>
    <property type="project" value="UniProtKB-SubCell"/>
</dbReference>
<keyword evidence="3" id="KW-0963">Cytoplasm</keyword>
<comment type="similarity">
    <text evidence="2">Belongs to the WD repeat EDC4 family.</text>
</comment>
<feature type="region of interest" description="Disordered" evidence="6">
    <location>
        <begin position="452"/>
        <end position="491"/>
    </location>
</feature>
<protein>
    <submittedName>
        <fullName evidence="7">Uncharacterized protein</fullName>
    </submittedName>
</protein>
<dbReference type="AlphaFoldDB" id="A0A9W7AQ66"/>
<dbReference type="SUPFAM" id="SSF50978">
    <property type="entry name" value="WD40 repeat-like"/>
    <property type="match status" value="1"/>
</dbReference>
<gene>
    <name evidence="7" type="ORF">TL16_g06521</name>
</gene>
<feature type="compositionally biased region" description="Basic and acidic residues" evidence="6">
    <location>
        <begin position="480"/>
        <end position="491"/>
    </location>
</feature>
<comment type="subcellular location">
    <subcellularLocation>
        <location evidence="1">Cytoplasm</location>
        <location evidence="1">P-body</location>
    </subcellularLocation>
</comment>
<dbReference type="EMBL" id="BLQM01000198">
    <property type="protein sequence ID" value="GMH74656.1"/>
    <property type="molecule type" value="Genomic_DNA"/>
</dbReference>
<evidence type="ECO:0000256" key="3">
    <source>
        <dbReference type="ARBA" id="ARBA00022490"/>
    </source>
</evidence>
<dbReference type="InterPro" id="IPR036322">
    <property type="entry name" value="WD40_repeat_dom_sf"/>
</dbReference>
<dbReference type="PANTHER" id="PTHR15598">
    <property type="entry name" value="ENHANCER OF MRNA-DECAPPING PROTEIN 4"/>
    <property type="match status" value="1"/>
</dbReference>
<evidence type="ECO:0000256" key="4">
    <source>
        <dbReference type="ARBA" id="ARBA00022574"/>
    </source>
</evidence>
<dbReference type="InterPro" id="IPR015943">
    <property type="entry name" value="WD40/YVTN_repeat-like_dom_sf"/>
</dbReference>
<name>A0A9W7AQ66_9STRA</name>
<evidence type="ECO:0000256" key="2">
    <source>
        <dbReference type="ARBA" id="ARBA00009639"/>
    </source>
</evidence>
<dbReference type="InterPro" id="IPR001680">
    <property type="entry name" value="WD40_rpt"/>
</dbReference>
<dbReference type="InterPro" id="IPR045152">
    <property type="entry name" value="EDC4-like"/>
</dbReference>
<dbReference type="SMART" id="SM00320">
    <property type="entry name" value="WD40"/>
    <property type="match status" value="3"/>
</dbReference>
<dbReference type="Gene3D" id="2.130.10.10">
    <property type="entry name" value="YVTN repeat-like/Quinoprotein amine dehydrogenase"/>
    <property type="match status" value="1"/>
</dbReference>
<dbReference type="GO" id="GO:0031087">
    <property type="term" value="P:deadenylation-independent decapping of nuclear-transcribed mRNA"/>
    <property type="evidence" value="ECO:0007669"/>
    <property type="project" value="InterPro"/>
</dbReference>
<evidence type="ECO:0000256" key="5">
    <source>
        <dbReference type="ARBA" id="ARBA00022737"/>
    </source>
</evidence>
<dbReference type="PANTHER" id="PTHR15598:SF5">
    <property type="entry name" value="ENHANCER OF MRNA-DECAPPING PROTEIN 4"/>
    <property type="match status" value="1"/>
</dbReference>
<accession>A0A9W7AQ66</accession>
<proteinExistence type="inferred from homology"/>
<comment type="caution">
    <text evidence="7">The sequence shown here is derived from an EMBL/GenBank/DDBJ whole genome shotgun (WGS) entry which is preliminary data.</text>
</comment>
<sequence length="491" mass="53589">MDAFFQQDRRSKSSKRQVNTVPITHYKTEFKERSGSLVVSNTRYILYGIKAGLLRCICRTSASRTLLRGHSDLVHDLSFFSFSSDVLGSVGGKEVLVWRVFEEDLQEPDPETGSMKKISYEKLLQLNVSATKISWHPFDPNKFVLACGSVAVVVETTGIETEKGEEGHAMYNGGIDNLGIKMPHGAVVNDVRFTTKALHAVTAGDDGLCKLWGLSGNVGGNATALRSFGTSSNPINKILFIGEEADDVVTCDEGNTRIRVWSSPVQSESKLKQTMTFKRPASSWFDVTLDETGEFLSVCDCKNPIMYVVHLNNNRNESHPIDYVTPFKNLNPVLSMSSINVPLEATDDHHDADAVGEEKGYEINLYAVQTKAIQIMKIRPGTCFQDDWVSQRAAAAQTEQTEVETEVALPPAPASLPVAPASLTLPKGGIEPPSVDPFSNWLGAIVGGAAPPETALVTPKQPEKVQPEVTSSSPLPPAPRRGERSDELGMR</sequence>
<evidence type="ECO:0000256" key="1">
    <source>
        <dbReference type="ARBA" id="ARBA00004201"/>
    </source>
</evidence>
<evidence type="ECO:0000313" key="8">
    <source>
        <dbReference type="Proteomes" id="UP001162640"/>
    </source>
</evidence>
<reference evidence="8" key="1">
    <citation type="journal article" date="2023" name="Commun. Biol.">
        <title>Genome analysis of Parmales, the sister group of diatoms, reveals the evolutionary specialization of diatoms from phago-mixotrophs to photoautotrophs.</title>
        <authorList>
            <person name="Ban H."/>
            <person name="Sato S."/>
            <person name="Yoshikawa S."/>
            <person name="Yamada K."/>
            <person name="Nakamura Y."/>
            <person name="Ichinomiya M."/>
            <person name="Sato N."/>
            <person name="Blanc-Mathieu R."/>
            <person name="Endo H."/>
            <person name="Kuwata A."/>
            <person name="Ogata H."/>
        </authorList>
    </citation>
    <scope>NUCLEOTIDE SEQUENCE [LARGE SCALE GENOMIC DNA]</scope>
</reference>
<keyword evidence="5" id="KW-0677">Repeat</keyword>
<dbReference type="Proteomes" id="UP001162640">
    <property type="component" value="Unassembled WGS sequence"/>
</dbReference>
<evidence type="ECO:0000256" key="6">
    <source>
        <dbReference type="SAM" id="MobiDB-lite"/>
    </source>
</evidence>
<organism evidence="7 8">
    <name type="scientific">Triparma laevis f. inornata</name>
    <dbReference type="NCBI Taxonomy" id="1714386"/>
    <lineage>
        <taxon>Eukaryota</taxon>
        <taxon>Sar</taxon>
        <taxon>Stramenopiles</taxon>
        <taxon>Ochrophyta</taxon>
        <taxon>Bolidophyceae</taxon>
        <taxon>Parmales</taxon>
        <taxon>Triparmaceae</taxon>
        <taxon>Triparma</taxon>
    </lineage>
</organism>
<keyword evidence="4" id="KW-0853">WD repeat</keyword>
<evidence type="ECO:0000313" key="7">
    <source>
        <dbReference type="EMBL" id="GMH74656.1"/>
    </source>
</evidence>